<feature type="compositionally biased region" description="Pro residues" evidence="2">
    <location>
        <begin position="1035"/>
        <end position="1045"/>
    </location>
</feature>
<dbReference type="PANTHER" id="PTHR12161">
    <property type="entry name" value="IST1 FAMILY MEMBER"/>
    <property type="match status" value="1"/>
</dbReference>
<dbReference type="Pfam" id="PF03398">
    <property type="entry name" value="Ist1"/>
    <property type="match status" value="1"/>
</dbReference>
<dbReference type="OrthoDB" id="29853at2759"/>
<feature type="compositionally biased region" description="Low complexity" evidence="2">
    <location>
        <begin position="1146"/>
        <end position="1156"/>
    </location>
</feature>
<feature type="compositionally biased region" description="Polar residues" evidence="2">
    <location>
        <begin position="826"/>
        <end position="858"/>
    </location>
</feature>
<dbReference type="InterPro" id="IPR035969">
    <property type="entry name" value="Rab-GAP_TBC_sf"/>
</dbReference>
<feature type="compositionally biased region" description="Polar residues" evidence="2">
    <location>
        <begin position="883"/>
        <end position="894"/>
    </location>
</feature>
<feature type="compositionally biased region" description="Polar residues" evidence="2">
    <location>
        <begin position="661"/>
        <end position="671"/>
    </location>
</feature>
<name>A0A5M3N204_CONPW</name>
<accession>A0A5M3N204</accession>
<dbReference type="GO" id="GO:0015031">
    <property type="term" value="P:protein transport"/>
    <property type="evidence" value="ECO:0007669"/>
    <property type="project" value="InterPro"/>
</dbReference>
<keyword evidence="5" id="KW-1185">Reference proteome</keyword>
<dbReference type="PANTHER" id="PTHR12161:SF5">
    <property type="entry name" value="IST1 HOMOLOG"/>
    <property type="match status" value="1"/>
</dbReference>
<dbReference type="KEGG" id="cput:CONPUDRAFT_162339"/>
<feature type="region of interest" description="Disordered" evidence="2">
    <location>
        <begin position="940"/>
        <end position="1220"/>
    </location>
</feature>
<dbReference type="Gene3D" id="1.10.472.80">
    <property type="entry name" value="Ypt/Rab-GAP domain of gyp1p, domain 3"/>
    <property type="match status" value="1"/>
</dbReference>
<dbReference type="EMBL" id="JH711574">
    <property type="protein sequence ID" value="EIW85044.1"/>
    <property type="molecule type" value="Genomic_DNA"/>
</dbReference>
<feature type="domain" description="Rab-GAP TBC" evidence="3">
    <location>
        <begin position="216"/>
        <end position="504"/>
    </location>
</feature>
<dbReference type="OMA" id="PHYSFRW"/>
<dbReference type="Proteomes" id="UP000053558">
    <property type="component" value="Unassembled WGS sequence"/>
</dbReference>
<feature type="compositionally biased region" description="Low complexity" evidence="2">
    <location>
        <begin position="984"/>
        <end position="1011"/>
    </location>
</feature>
<reference evidence="5" key="1">
    <citation type="journal article" date="2012" name="Science">
        <title>The Paleozoic origin of enzymatic lignin decomposition reconstructed from 31 fungal genomes.</title>
        <authorList>
            <person name="Floudas D."/>
            <person name="Binder M."/>
            <person name="Riley R."/>
            <person name="Barry K."/>
            <person name="Blanchette R.A."/>
            <person name="Henrissat B."/>
            <person name="Martinez A.T."/>
            <person name="Otillar R."/>
            <person name="Spatafora J.W."/>
            <person name="Yadav J.S."/>
            <person name="Aerts A."/>
            <person name="Benoit I."/>
            <person name="Boyd A."/>
            <person name="Carlson A."/>
            <person name="Copeland A."/>
            <person name="Coutinho P.M."/>
            <person name="de Vries R.P."/>
            <person name="Ferreira P."/>
            <person name="Findley K."/>
            <person name="Foster B."/>
            <person name="Gaskell J."/>
            <person name="Glotzer D."/>
            <person name="Gorecki P."/>
            <person name="Heitman J."/>
            <person name="Hesse C."/>
            <person name="Hori C."/>
            <person name="Igarashi K."/>
            <person name="Jurgens J.A."/>
            <person name="Kallen N."/>
            <person name="Kersten P."/>
            <person name="Kohler A."/>
            <person name="Kuees U."/>
            <person name="Kumar T.K.A."/>
            <person name="Kuo A."/>
            <person name="LaButti K."/>
            <person name="Larrondo L.F."/>
            <person name="Lindquist E."/>
            <person name="Ling A."/>
            <person name="Lombard V."/>
            <person name="Lucas S."/>
            <person name="Lundell T."/>
            <person name="Martin R."/>
            <person name="McLaughlin D.J."/>
            <person name="Morgenstern I."/>
            <person name="Morin E."/>
            <person name="Murat C."/>
            <person name="Nagy L.G."/>
            <person name="Nolan M."/>
            <person name="Ohm R.A."/>
            <person name="Patyshakuliyeva A."/>
            <person name="Rokas A."/>
            <person name="Ruiz-Duenas F.J."/>
            <person name="Sabat G."/>
            <person name="Salamov A."/>
            <person name="Samejima M."/>
            <person name="Schmutz J."/>
            <person name="Slot J.C."/>
            <person name="St John F."/>
            <person name="Stenlid J."/>
            <person name="Sun H."/>
            <person name="Sun S."/>
            <person name="Syed K."/>
            <person name="Tsang A."/>
            <person name="Wiebenga A."/>
            <person name="Young D."/>
            <person name="Pisabarro A."/>
            <person name="Eastwood D.C."/>
            <person name="Martin F."/>
            <person name="Cullen D."/>
            <person name="Grigoriev I.V."/>
            <person name="Hibbett D.S."/>
        </authorList>
    </citation>
    <scope>NUCLEOTIDE SEQUENCE [LARGE SCALE GENOMIC DNA]</scope>
    <source>
        <strain evidence="5">RWD-64-598 SS2</strain>
    </source>
</reference>
<protein>
    <recommendedName>
        <fullName evidence="3">Rab-GAP TBC domain-containing protein</fullName>
    </recommendedName>
</protein>
<feature type="compositionally biased region" description="Basic and acidic residues" evidence="2">
    <location>
        <begin position="1128"/>
        <end position="1145"/>
    </location>
</feature>
<feature type="compositionally biased region" description="Polar residues" evidence="2">
    <location>
        <begin position="1015"/>
        <end position="1030"/>
    </location>
</feature>
<feature type="compositionally biased region" description="Polar residues" evidence="2">
    <location>
        <begin position="1050"/>
        <end position="1062"/>
    </location>
</feature>
<feature type="compositionally biased region" description="Low complexity" evidence="2">
    <location>
        <begin position="895"/>
        <end position="912"/>
    </location>
</feature>
<dbReference type="InterPro" id="IPR042277">
    <property type="entry name" value="IST1-like"/>
</dbReference>
<dbReference type="RefSeq" id="XP_007764661.1">
    <property type="nucleotide sequence ID" value="XM_007766471.1"/>
</dbReference>
<comment type="caution">
    <text evidence="4">The sequence shown here is derived from an EMBL/GenBank/DDBJ whole genome shotgun (WGS) entry which is preliminary data.</text>
</comment>
<dbReference type="AlphaFoldDB" id="A0A5M3N204"/>
<dbReference type="Gene3D" id="1.20.1260.60">
    <property type="entry name" value="Vacuolar protein sorting-associated protein Ist1"/>
    <property type="match status" value="1"/>
</dbReference>
<evidence type="ECO:0000259" key="3">
    <source>
        <dbReference type="PROSITE" id="PS50086"/>
    </source>
</evidence>
<feature type="compositionally biased region" description="Basic and acidic residues" evidence="2">
    <location>
        <begin position="1171"/>
        <end position="1180"/>
    </location>
</feature>
<proteinExistence type="inferred from homology"/>
<feature type="compositionally biased region" description="Polar residues" evidence="2">
    <location>
        <begin position="865"/>
        <end position="874"/>
    </location>
</feature>
<dbReference type="Pfam" id="PF00566">
    <property type="entry name" value="RabGAP-TBC"/>
    <property type="match status" value="1"/>
</dbReference>
<feature type="region of interest" description="Disordered" evidence="2">
    <location>
        <begin position="757"/>
        <end position="916"/>
    </location>
</feature>
<evidence type="ECO:0000313" key="5">
    <source>
        <dbReference type="Proteomes" id="UP000053558"/>
    </source>
</evidence>
<feature type="compositionally biased region" description="Polar residues" evidence="2">
    <location>
        <begin position="757"/>
        <end position="773"/>
    </location>
</feature>
<feature type="compositionally biased region" description="Acidic residues" evidence="2">
    <location>
        <begin position="632"/>
        <end position="660"/>
    </location>
</feature>
<gene>
    <name evidence="4" type="ORF">CONPUDRAFT_162339</name>
</gene>
<sequence>MAGMSAWDSTSVKATLRTAAQRLGQLQSLKDTHGRALRREIADLLQQGDASQARAKAQSLLREEADADLMEILEMHIGVILERFRELEEGKATTPVFIEAAGSIIVAAPSVSLPDFSVVRNILVHRLGHQFARFAIEQQNGHVSPRVLRITSSPSPSAATMNQFLHGIAASHGISWVSEPLREDIRDVLLRILDPVGSHMVDLGQLRHMCGQGIPDNPSWLRPRVWKLFLGNLPASKASWSKDSESQRRSYYDLVQRLLPVVGTSLGDQPSTSHGNLFTFATLLLNLPTHLSSVLVDEPIWLKTSPSSQDTDTDTKDNRAGALNARLISLLHNQSESTDQKVRAEMKRLEKMDLARLDGSSSGNDDIHYAHFSALLRILFVHSCLHPMKPPPCLPSVLVPLYCVFMKEQDPADLAHTEADTFWAFQSLVSEFGELYEQEGSRKWMKTLSEMLTVADKELAEDLHAKGLDPALPHYSYSWIAGLLSQNLPFSSACAVWDVLLSKPMRRRDSSPKLDLLVDICTALLVRAKVPLMCLGKSEHHVSTPWVEEDLARRPPSPLRPWELSDAFSEGMTLLQTYPVETAGGIDSILQTAHDISQRRSDDGKAQNATTLGLGGRLANAMWKGFTNQVSEEGEDSSPEEESEDSSEEEVVEGAEDGNETETPGLTSRLANTVWRGITNQSSMDPVDSPPSPLSPPHSPLASPPPQLEAAKETNPSFSPGLWNYAENLKDSDAAATIAKVSSNWRARAWDVWSSRTSKTSMSEISSPMSTVSELPPTTKASPSLRDHFPHAGRRGSLPDIVDNDLPPRPAFFRLPRDSFLPQPRRGNSSATDNPSNSGAHGSDSLYNMSLASLSSILGNPKSPSPSAGPTANGSGPRPLLLTSHSPITPRTFASANSSSRSTSTTSITQWSNIPIGHSTQASVSSLSSLSPSEAFFISARQSATSRSDRESDLGGNRSKRVLLNRKSVSPMAPAHRALHLQQGSKLSGTTSDTGSTGRLGISSSRTSSIDSGKRWSQGTEQWDSPTSASSPMRPVTPPSNPPPTMNDLVDNSQETRTTISKSMFAASRASLDVGDDTSDSEASKTPSKGTQPRFRRPSKPPTIRTGDSLRSELTKTKTISPSSLNAPDDHDLAALTPRAEEFDSSRPTSPSLTLPQEAIADTPSAGVKSNQEHGHEQPAHPRKALNSSSTQQSDSAAEDGDDEGYDDLLSVYESEEGGD</sequence>
<evidence type="ECO:0000313" key="4">
    <source>
        <dbReference type="EMBL" id="EIW85044.1"/>
    </source>
</evidence>
<organism evidence="4 5">
    <name type="scientific">Coniophora puteana (strain RWD-64-598)</name>
    <name type="common">Brown rot fungus</name>
    <dbReference type="NCBI Taxonomy" id="741705"/>
    <lineage>
        <taxon>Eukaryota</taxon>
        <taxon>Fungi</taxon>
        <taxon>Dikarya</taxon>
        <taxon>Basidiomycota</taxon>
        <taxon>Agaricomycotina</taxon>
        <taxon>Agaricomycetes</taxon>
        <taxon>Agaricomycetidae</taxon>
        <taxon>Boletales</taxon>
        <taxon>Coniophorineae</taxon>
        <taxon>Coniophoraceae</taxon>
        <taxon>Coniophora</taxon>
    </lineage>
</organism>
<feature type="compositionally biased region" description="Pro residues" evidence="2">
    <location>
        <begin position="688"/>
        <end position="707"/>
    </location>
</feature>
<dbReference type="InterPro" id="IPR000195">
    <property type="entry name" value="Rab-GAP-TBC_dom"/>
</dbReference>
<evidence type="ECO:0000256" key="1">
    <source>
        <dbReference type="ARBA" id="ARBA00005536"/>
    </source>
</evidence>
<dbReference type="InterPro" id="IPR005061">
    <property type="entry name" value="Ist1"/>
</dbReference>
<evidence type="ECO:0000256" key="2">
    <source>
        <dbReference type="SAM" id="MobiDB-lite"/>
    </source>
</evidence>
<dbReference type="SUPFAM" id="SSF47923">
    <property type="entry name" value="Ypt/Rab-GAP domain of gyp1p"/>
    <property type="match status" value="2"/>
</dbReference>
<feature type="region of interest" description="Disordered" evidence="2">
    <location>
        <begin position="629"/>
        <end position="721"/>
    </location>
</feature>
<feature type="compositionally biased region" description="Polar residues" evidence="2">
    <location>
        <begin position="1117"/>
        <end position="1126"/>
    </location>
</feature>
<feature type="compositionally biased region" description="Acidic residues" evidence="2">
    <location>
        <begin position="1197"/>
        <end position="1207"/>
    </location>
</feature>
<comment type="similarity">
    <text evidence="1">Belongs to the IST1 family.</text>
</comment>
<dbReference type="GeneID" id="19204718"/>
<dbReference type="PROSITE" id="PS50086">
    <property type="entry name" value="TBC_RABGAP"/>
    <property type="match status" value="1"/>
</dbReference>